<organism evidence="1 2">
    <name type="scientific">Musa troglodytarum</name>
    <name type="common">fe'i banana</name>
    <dbReference type="NCBI Taxonomy" id="320322"/>
    <lineage>
        <taxon>Eukaryota</taxon>
        <taxon>Viridiplantae</taxon>
        <taxon>Streptophyta</taxon>
        <taxon>Embryophyta</taxon>
        <taxon>Tracheophyta</taxon>
        <taxon>Spermatophyta</taxon>
        <taxon>Magnoliopsida</taxon>
        <taxon>Liliopsida</taxon>
        <taxon>Zingiberales</taxon>
        <taxon>Musaceae</taxon>
        <taxon>Musa</taxon>
    </lineage>
</organism>
<accession>A0A9E7KTF5</accession>
<evidence type="ECO:0000313" key="1">
    <source>
        <dbReference type="EMBL" id="URE28791.1"/>
    </source>
</evidence>
<feature type="non-terminal residue" evidence="1">
    <location>
        <position position="1"/>
    </location>
</feature>
<dbReference type="Proteomes" id="UP001055439">
    <property type="component" value="Chromosome 8"/>
</dbReference>
<proteinExistence type="predicted"/>
<evidence type="ECO:0000313" key="2">
    <source>
        <dbReference type="Proteomes" id="UP001055439"/>
    </source>
</evidence>
<gene>
    <name evidence="1" type="ORF">MUK42_06081</name>
</gene>
<name>A0A9E7KTF5_9LILI</name>
<keyword evidence="2" id="KW-1185">Reference proteome</keyword>
<dbReference type="AlphaFoldDB" id="A0A9E7KTF5"/>
<protein>
    <submittedName>
        <fullName evidence="1">Uncharacterized protein</fullName>
    </submittedName>
</protein>
<sequence>HRLQSVTWVGGRGNAGRSFNPLPGLREGSWGAPAFDHYTGTWEIGLEDPEADVPVDVTCSPRTCEPLGGRRSIVPPILIGRGSAVALCRGV</sequence>
<reference evidence="1" key="1">
    <citation type="submission" date="2022-05" db="EMBL/GenBank/DDBJ databases">
        <title>The Musa troglodytarum L. genome provides insights into the mechanism of non-climacteric behaviour and enrichment of carotenoids.</title>
        <authorList>
            <person name="Wang J."/>
        </authorList>
    </citation>
    <scope>NUCLEOTIDE SEQUENCE</scope>
    <source>
        <tissue evidence="1">Leaf</tissue>
    </source>
</reference>
<dbReference type="EMBL" id="CP097510">
    <property type="protein sequence ID" value="URE28791.1"/>
    <property type="molecule type" value="Genomic_DNA"/>
</dbReference>